<evidence type="ECO:0000313" key="6">
    <source>
        <dbReference type="Ensembl" id="ENSCVAP00000026596.1"/>
    </source>
</evidence>
<dbReference type="InterPro" id="IPR006703">
    <property type="entry name" value="G_AIG1"/>
</dbReference>
<evidence type="ECO:0000256" key="3">
    <source>
        <dbReference type="ARBA" id="ARBA00023134"/>
    </source>
</evidence>
<keyword evidence="2" id="KW-0547">Nucleotide-binding</keyword>
<name>A0A3Q2E315_CYPVA</name>
<protein>
    <recommendedName>
        <fullName evidence="5">AIG1-type G domain-containing protein</fullName>
    </recommendedName>
</protein>
<reference evidence="6" key="1">
    <citation type="submission" date="2025-08" db="UniProtKB">
        <authorList>
            <consortium name="Ensembl"/>
        </authorList>
    </citation>
    <scope>IDENTIFICATION</scope>
</reference>
<dbReference type="Proteomes" id="UP000265020">
    <property type="component" value="Unassembled WGS sequence"/>
</dbReference>
<comment type="similarity">
    <text evidence="1">Belongs to the TRAFAC class TrmE-Era-EngA-EngB-Septin-like GTPase superfamily. AIG1/Toc34/Toc159-like paraseptin GTPase family. IAN subfamily.</text>
</comment>
<dbReference type="AlphaFoldDB" id="A0A3Q2E315"/>
<dbReference type="InterPro" id="IPR045058">
    <property type="entry name" value="GIMA/IAN/Toc"/>
</dbReference>
<accession>A0A3Q2E315</accession>
<dbReference type="PANTHER" id="PTHR10903">
    <property type="entry name" value="GTPASE, IMAP FAMILY MEMBER-RELATED"/>
    <property type="match status" value="1"/>
</dbReference>
<keyword evidence="7" id="KW-1185">Reference proteome</keyword>
<evidence type="ECO:0000256" key="2">
    <source>
        <dbReference type="ARBA" id="ARBA00022741"/>
    </source>
</evidence>
<dbReference type="PROSITE" id="PS51720">
    <property type="entry name" value="G_AIG1"/>
    <property type="match status" value="1"/>
</dbReference>
<keyword evidence="3" id="KW-0342">GTP-binding</keyword>
<dbReference type="Gene3D" id="3.40.50.300">
    <property type="entry name" value="P-loop containing nucleotide triphosphate hydrolases"/>
    <property type="match status" value="1"/>
</dbReference>
<evidence type="ECO:0000256" key="1">
    <source>
        <dbReference type="ARBA" id="ARBA00008535"/>
    </source>
</evidence>
<evidence type="ECO:0000256" key="4">
    <source>
        <dbReference type="SAM" id="Coils"/>
    </source>
</evidence>
<keyword evidence="4" id="KW-0175">Coiled coil</keyword>
<dbReference type="GeneTree" id="ENSGT00940000162556"/>
<dbReference type="SUPFAM" id="SSF52540">
    <property type="entry name" value="P-loop containing nucleoside triphosphate hydrolases"/>
    <property type="match status" value="1"/>
</dbReference>
<evidence type="ECO:0000259" key="5">
    <source>
        <dbReference type="PROSITE" id="PS51720"/>
    </source>
</evidence>
<evidence type="ECO:0000313" key="7">
    <source>
        <dbReference type="Proteomes" id="UP000265020"/>
    </source>
</evidence>
<dbReference type="Pfam" id="PF04548">
    <property type="entry name" value="AIG1"/>
    <property type="match status" value="1"/>
</dbReference>
<reference evidence="6" key="2">
    <citation type="submission" date="2025-09" db="UniProtKB">
        <authorList>
            <consortium name="Ensembl"/>
        </authorList>
    </citation>
    <scope>IDENTIFICATION</scope>
</reference>
<feature type="coiled-coil region" evidence="4">
    <location>
        <begin position="29"/>
        <end position="56"/>
    </location>
</feature>
<dbReference type="Ensembl" id="ENSCVAT00000016801.1">
    <property type="protein sequence ID" value="ENSCVAP00000026596.1"/>
    <property type="gene ID" value="ENSCVAG00000012268.1"/>
</dbReference>
<organism evidence="6 7">
    <name type="scientific">Cyprinodon variegatus</name>
    <name type="common">Sheepshead minnow</name>
    <dbReference type="NCBI Taxonomy" id="28743"/>
    <lineage>
        <taxon>Eukaryota</taxon>
        <taxon>Metazoa</taxon>
        <taxon>Chordata</taxon>
        <taxon>Craniata</taxon>
        <taxon>Vertebrata</taxon>
        <taxon>Euteleostomi</taxon>
        <taxon>Actinopterygii</taxon>
        <taxon>Neopterygii</taxon>
        <taxon>Teleostei</taxon>
        <taxon>Neoteleostei</taxon>
        <taxon>Acanthomorphata</taxon>
        <taxon>Ovalentaria</taxon>
        <taxon>Atherinomorphae</taxon>
        <taxon>Cyprinodontiformes</taxon>
        <taxon>Cyprinodontidae</taxon>
        <taxon>Cyprinodon</taxon>
    </lineage>
</organism>
<dbReference type="InterPro" id="IPR027417">
    <property type="entry name" value="P-loop_NTPase"/>
</dbReference>
<dbReference type="GO" id="GO:0005525">
    <property type="term" value="F:GTP binding"/>
    <property type="evidence" value="ECO:0007669"/>
    <property type="project" value="UniProtKB-KW"/>
</dbReference>
<dbReference type="FunFam" id="3.40.50.300:FF:001809">
    <property type="entry name" value="Si:ch1073-365p7.2"/>
    <property type="match status" value="1"/>
</dbReference>
<dbReference type="PANTHER" id="PTHR10903:SF107">
    <property type="entry name" value="GTPASE IMAP FAMILY MEMBER 4-LIKE-RELATED"/>
    <property type="match status" value="1"/>
</dbReference>
<sequence length="303" mass="34566">MLLEKIEAMIEQNRGRHCSVDKSDGNALRERLKDLVKKASKRFDEVQKQRRNMKLQIEGGKVPPNHLRILMIGGSCAGKSSAGNIILGKNSFDVTESVRRTTTHSEISHSVVEGRRLTVVDSPGWFCIHTLQDTSEMDKLEIENSGNLCPPGPHAVLLVIPLIIKIDASYLRSVQDHMSLFREEIWKHTLVLFTDGDWLGVKTVEEHIESEGGLQWIVNKCGNRYHVLNNKDHSDKTQVKELIEKIEEMWAGNEDPHYEVDLDRAAQIEAKMEAADKKARRLKEINETQSRVLKEVYEGKQVW</sequence>
<proteinExistence type="inferred from homology"/>
<dbReference type="OMA" id="ETEMSEW"/>
<feature type="domain" description="AIG1-type G" evidence="5">
    <location>
        <begin position="64"/>
        <end position="267"/>
    </location>
</feature>